<dbReference type="STRING" id="1131292.BCR24_03590"/>
<keyword evidence="1" id="KW-0812">Transmembrane</keyword>
<dbReference type="AlphaFoldDB" id="A0A1E5HBB0"/>
<keyword evidence="1" id="KW-1133">Transmembrane helix</keyword>
<dbReference type="Proteomes" id="UP000094469">
    <property type="component" value="Unassembled WGS sequence"/>
</dbReference>
<organism evidence="2 3">
    <name type="scientific">Enterococcus ureilyticus</name>
    <dbReference type="NCBI Taxonomy" id="1131292"/>
    <lineage>
        <taxon>Bacteria</taxon>
        <taxon>Bacillati</taxon>
        <taxon>Bacillota</taxon>
        <taxon>Bacilli</taxon>
        <taxon>Lactobacillales</taxon>
        <taxon>Enterococcaceae</taxon>
        <taxon>Enterococcus</taxon>
    </lineage>
</organism>
<comment type="caution">
    <text evidence="2">The sequence shown here is derived from an EMBL/GenBank/DDBJ whole genome shotgun (WGS) entry which is preliminary data.</text>
</comment>
<dbReference type="OrthoDB" id="2192164at2"/>
<keyword evidence="1" id="KW-0472">Membrane</keyword>
<evidence type="ECO:0000313" key="3">
    <source>
        <dbReference type="Proteomes" id="UP000094469"/>
    </source>
</evidence>
<feature type="transmembrane region" description="Helical" evidence="1">
    <location>
        <begin position="67"/>
        <end position="90"/>
    </location>
</feature>
<feature type="transmembrane region" description="Helical" evidence="1">
    <location>
        <begin position="6"/>
        <end position="27"/>
    </location>
</feature>
<reference evidence="3" key="1">
    <citation type="submission" date="2016-09" db="EMBL/GenBank/DDBJ databases">
        <authorList>
            <person name="Gulvik C.A."/>
        </authorList>
    </citation>
    <scope>NUCLEOTIDE SEQUENCE [LARGE SCALE GENOMIC DNA]</scope>
    <source>
        <strain evidence="3">LMG 26676</strain>
    </source>
</reference>
<protein>
    <submittedName>
        <fullName evidence="2">Uncharacterized protein</fullName>
    </submittedName>
</protein>
<accession>A0A1E5HBB0</accession>
<gene>
    <name evidence="2" type="ORF">BCR24_03590</name>
</gene>
<dbReference type="RefSeq" id="WP_069640333.1">
    <property type="nucleotide sequence ID" value="NZ_JAFBEZ010000018.1"/>
</dbReference>
<evidence type="ECO:0000256" key="1">
    <source>
        <dbReference type="SAM" id="Phobius"/>
    </source>
</evidence>
<proteinExistence type="predicted"/>
<dbReference type="EMBL" id="MIKC01000023">
    <property type="protein sequence ID" value="OEG22224.1"/>
    <property type="molecule type" value="Genomic_DNA"/>
</dbReference>
<sequence length="222" mass="25510">MSIVDWIFVTGIALTIVALLGSAYFLVQILRTSQQIRRLPVRRIKNKKKRRFIARKRQKLINKRKRSLRYCLILLVVTVLFGGASGYLSYYQSMNLTTDDSDSVVKGYYLLRDFEQQITIAKEKGDDEEKMQKNIRYLATAMASYGSKTASTSNSQEGQLTLNRYYNAVKQLGMNASTQTKNFYGNDAVVDDFLEDIKKVQTYEKAAFAYYNVDESAFSQEK</sequence>
<keyword evidence="3" id="KW-1185">Reference proteome</keyword>
<evidence type="ECO:0000313" key="2">
    <source>
        <dbReference type="EMBL" id="OEG22224.1"/>
    </source>
</evidence>
<name>A0A1E5HBB0_9ENTE</name>